<dbReference type="Proteomes" id="UP000245946">
    <property type="component" value="Unassembled WGS sequence"/>
</dbReference>
<feature type="region of interest" description="Disordered" evidence="1">
    <location>
        <begin position="112"/>
        <end position="148"/>
    </location>
</feature>
<dbReference type="GeneID" id="37273349"/>
<proteinExistence type="predicted"/>
<dbReference type="EMBL" id="KZ819297">
    <property type="protein sequence ID" value="PWN96943.1"/>
    <property type="molecule type" value="Genomic_DNA"/>
</dbReference>
<feature type="region of interest" description="Disordered" evidence="1">
    <location>
        <begin position="184"/>
        <end position="220"/>
    </location>
</feature>
<protein>
    <submittedName>
        <fullName evidence="2">Uncharacterized protein</fullName>
    </submittedName>
</protein>
<name>A0A316Z9R9_9BASI</name>
<feature type="compositionally biased region" description="Low complexity" evidence="1">
    <location>
        <begin position="185"/>
        <end position="198"/>
    </location>
</feature>
<dbReference type="RefSeq" id="XP_025597222.1">
    <property type="nucleotide sequence ID" value="XM_025745805.1"/>
</dbReference>
<organism evidence="2 3">
    <name type="scientific">Tilletiopsis washingtonensis</name>
    <dbReference type="NCBI Taxonomy" id="58919"/>
    <lineage>
        <taxon>Eukaryota</taxon>
        <taxon>Fungi</taxon>
        <taxon>Dikarya</taxon>
        <taxon>Basidiomycota</taxon>
        <taxon>Ustilaginomycotina</taxon>
        <taxon>Exobasidiomycetes</taxon>
        <taxon>Entylomatales</taxon>
        <taxon>Entylomatales incertae sedis</taxon>
        <taxon>Tilletiopsis</taxon>
    </lineage>
</organism>
<evidence type="ECO:0000313" key="2">
    <source>
        <dbReference type="EMBL" id="PWN96943.1"/>
    </source>
</evidence>
<evidence type="ECO:0000313" key="3">
    <source>
        <dbReference type="Proteomes" id="UP000245946"/>
    </source>
</evidence>
<dbReference type="AlphaFoldDB" id="A0A316Z9R9"/>
<reference evidence="2 3" key="1">
    <citation type="journal article" date="2018" name="Mol. Biol. Evol.">
        <title>Broad Genomic Sampling Reveals a Smut Pathogenic Ancestry of the Fungal Clade Ustilaginomycotina.</title>
        <authorList>
            <person name="Kijpornyongpan T."/>
            <person name="Mondo S.J."/>
            <person name="Barry K."/>
            <person name="Sandor L."/>
            <person name="Lee J."/>
            <person name="Lipzen A."/>
            <person name="Pangilinan J."/>
            <person name="LaButti K."/>
            <person name="Hainaut M."/>
            <person name="Henrissat B."/>
            <person name="Grigoriev I.V."/>
            <person name="Spatafora J.W."/>
            <person name="Aime M.C."/>
        </authorList>
    </citation>
    <scope>NUCLEOTIDE SEQUENCE [LARGE SCALE GENOMIC DNA]</scope>
    <source>
        <strain evidence="2 3">MCA 4186</strain>
    </source>
</reference>
<evidence type="ECO:0000256" key="1">
    <source>
        <dbReference type="SAM" id="MobiDB-lite"/>
    </source>
</evidence>
<accession>A0A316Z9R9</accession>
<feature type="region of interest" description="Disordered" evidence="1">
    <location>
        <begin position="1"/>
        <end position="40"/>
    </location>
</feature>
<sequence length="220" mass="23578">MGRRQSRSLRPLPVETAHSDPLLPRLDADSAPPRRLRAAGNERAVFDGRRAMARPDSSVGRVLTLSRPRGRSISAHQALWAVRSLSLLELCRRARESPLAAEILAAHSAMPARARGGNRTPRPLPSELSSSSSARQKEADTSPQPLAMSGPLLEAFRVAQQGGRERHGILSLLLVQGRAAASETLSASPLRRSASASDSGRRPTCSRARVESIAAGCHAR</sequence>
<keyword evidence="3" id="KW-1185">Reference proteome</keyword>
<gene>
    <name evidence="2" type="ORF">FA09DRAFT_73572</name>
</gene>